<dbReference type="InterPro" id="IPR012677">
    <property type="entry name" value="Nucleotide-bd_a/b_plait_sf"/>
</dbReference>
<evidence type="ECO:0000313" key="11">
    <source>
        <dbReference type="Proteomes" id="UP000472272"/>
    </source>
</evidence>
<keyword evidence="4" id="KW-0963">Cytoplasm</keyword>
<evidence type="ECO:0000256" key="8">
    <source>
        <dbReference type="SAM" id="MobiDB-lite"/>
    </source>
</evidence>
<keyword evidence="6" id="KW-0866">Nonsense-mediated mRNA decay</keyword>
<dbReference type="GeneTree" id="ENSGT00390000017146"/>
<dbReference type="SUPFAM" id="SSF54928">
    <property type="entry name" value="RNA-binding domain, RBD"/>
    <property type="match status" value="1"/>
</dbReference>
<dbReference type="GO" id="GO:0035145">
    <property type="term" value="C:exon-exon junction complex"/>
    <property type="evidence" value="ECO:0007669"/>
    <property type="project" value="Ensembl"/>
</dbReference>
<dbReference type="GO" id="GO:0000184">
    <property type="term" value="P:nuclear-transcribed mRNA catabolic process, nonsense-mediated decay"/>
    <property type="evidence" value="ECO:0007669"/>
    <property type="project" value="UniProtKB-KW"/>
</dbReference>
<sequence>MLLPPPPPASRSPPPVPARAAAANGRADLARRGRREASAARAGALTGEGLVGLSAFAMKEDKENARPKEKRGAPVTPTGSVGAAAGAVAADAKAGGEPDRLERPKDKKEILSKVVIRRLPPSLTKEQLEEHLQPLPEHDYFEFFANDSSLYPHMFSRAYINFKNQEDIVLFRDRFDGYVFVDHKGLEYPAVVEFAPFQKAAKKKSKKKDAKAGTIEDDPEYKKFLENYSADDEKLTSTPETLLEEIEARNKELIAKKTTPLLNFLKNKQRLREEKREERRRRELERKRQREEERRKWKEEERRKRKEAEKTKKVERCPEKERDKSKDEPKIKLLKKPEKDERDFEKKEKAKKPEKESLREEKAASATSSMPARRSDGEAKEEKSKKLEDDCGKDYREREREYDRDREYERMQRERDKLRRQEEERRRQKERFEKEKVFRRKEEDVKRERDSLREKGKRAELAEYMGNAEKSEKVTKEEKKEDMAKRDRIRNKDRPAMQLYQPGARNRSRLSGYDESSAKSPDQGVDKKQECETSNTKEE</sequence>
<evidence type="ECO:0000256" key="5">
    <source>
        <dbReference type="ARBA" id="ARBA00022884"/>
    </source>
</evidence>
<dbReference type="AlphaFoldDB" id="A0A670K6I7"/>
<feature type="compositionally biased region" description="Basic and acidic residues" evidence="8">
    <location>
        <begin position="28"/>
        <end position="38"/>
    </location>
</feature>
<feature type="region of interest" description="Disordered" evidence="8">
    <location>
        <begin position="1"/>
        <end position="44"/>
    </location>
</feature>
<feature type="compositionally biased region" description="Basic and acidic residues" evidence="8">
    <location>
        <begin position="58"/>
        <end position="72"/>
    </location>
</feature>
<dbReference type="InterPro" id="IPR034979">
    <property type="entry name" value="UPF3B_RRM-like"/>
</dbReference>
<dbReference type="GO" id="GO:0003729">
    <property type="term" value="F:mRNA binding"/>
    <property type="evidence" value="ECO:0007669"/>
    <property type="project" value="Ensembl"/>
</dbReference>
<dbReference type="OMA" id="EYHAMVE"/>
<dbReference type="RefSeq" id="XP_028570931.1">
    <property type="nucleotide sequence ID" value="XM_028715098.1"/>
</dbReference>
<feature type="compositionally biased region" description="Basic and acidic residues" evidence="8">
    <location>
        <begin position="524"/>
        <end position="539"/>
    </location>
</feature>
<feature type="compositionally biased region" description="Pro residues" evidence="8">
    <location>
        <begin position="1"/>
        <end position="17"/>
    </location>
</feature>
<dbReference type="GO" id="GO:0034451">
    <property type="term" value="C:centriolar satellite"/>
    <property type="evidence" value="ECO:0007669"/>
    <property type="project" value="Ensembl"/>
</dbReference>
<dbReference type="GO" id="GO:0005730">
    <property type="term" value="C:nucleolus"/>
    <property type="evidence" value="ECO:0007669"/>
    <property type="project" value="Ensembl"/>
</dbReference>
<dbReference type="GO" id="GO:0045727">
    <property type="term" value="P:positive regulation of translation"/>
    <property type="evidence" value="ECO:0007669"/>
    <property type="project" value="Ensembl"/>
</dbReference>
<dbReference type="KEGG" id="pmua:114589075"/>
<dbReference type="InterPro" id="IPR035979">
    <property type="entry name" value="RBD_domain_sf"/>
</dbReference>
<feature type="region of interest" description="Disordered" evidence="8">
    <location>
        <begin position="58"/>
        <end position="105"/>
    </location>
</feature>
<dbReference type="CDD" id="cd12728">
    <property type="entry name" value="RRM_like_Smg4_UPF3B"/>
    <property type="match status" value="1"/>
</dbReference>
<organism evidence="10 11">
    <name type="scientific">Podarcis muralis</name>
    <name type="common">Wall lizard</name>
    <name type="synonym">Lacerta muralis</name>
    <dbReference type="NCBI Taxonomy" id="64176"/>
    <lineage>
        <taxon>Eukaryota</taxon>
        <taxon>Metazoa</taxon>
        <taxon>Chordata</taxon>
        <taxon>Craniata</taxon>
        <taxon>Vertebrata</taxon>
        <taxon>Euteleostomi</taxon>
        <taxon>Lepidosauria</taxon>
        <taxon>Squamata</taxon>
        <taxon>Bifurcata</taxon>
        <taxon>Unidentata</taxon>
        <taxon>Episquamata</taxon>
        <taxon>Laterata</taxon>
        <taxon>Lacertibaenia</taxon>
        <taxon>Lacertidae</taxon>
        <taxon>Podarcis</taxon>
    </lineage>
</organism>
<feature type="compositionally biased region" description="Basic and acidic residues" evidence="8">
    <location>
        <begin position="469"/>
        <end position="495"/>
    </location>
</feature>
<dbReference type="GO" id="GO:0043025">
    <property type="term" value="C:neuronal cell body"/>
    <property type="evidence" value="ECO:0007669"/>
    <property type="project" value="Ensembl"/>
</dbReference>
<comment type="similarity">
    <text evidence="3">Belongs to the RENT3 family.</text>
</comment>
<evidence type="ECO:0000256" key="2">
    <source>
        <dbReference type="ARBA" id="ARBA00004496"/>
    </source>
</evidence>
<dbReference type="PANTHER" id="PTHR13112">
    <property type="entry name" value="UPF3 REGULATOR OF NONSENSE TRANSCRIPTS-LIKE PROTEIN"/>
    <property type="match status" value="1"/>
</dbReference>
<evidence type="ECO:0000256" key="3">
    <source>
        <dbReference type="ARBA" id="ARBA00005991"/>
    </source>
</evidence>
<dbReference type="GeneID" id="114589075"/>
<feature type="domain" description="UPF3" evidence="9">
    <location>
        <begin position="112"/>
        <end position="269"/>
    </location>
</feature>
<dbReference type="GO" id="GO:0045666">
    <property type="term" value="P:positive regulation of neuron differentiation"/>
    <property type="evidence" value="ECO:0007669"/>
    <property type="project" value="Ensembl"/>
</dbReference>
<dbReference type="GO" id="GO:0031175">
    <property type="term" value="P:neuron projection development"/>
    <property type="evidence" value="ECO:0007669"/>
    <property type="project" value="Ensembl"/>
</dbReference>
<protein>
    <submittedName>
        <fullName evidence="10">UPF3B regulator of nonsense mediated mRNA decay</fullName>
    </submittedName>
</protein>
<evidence type="ECO:0000256" key="6">
    <source>
        <dbReference type="ARBA" id="ARBA00023161"/>
    </source>
</evidence>
<evidence type="ECO:0000256" key="7">
    <source>
        <dbReference type="ARBA" id="ARBA00023242"/>
    </source>
</evidence>
<evidence type="ECO:0000313" key="10">
    <source>
        <dbReference type="Ensembl" id="ENSPMRP00000030402.1"/>
    </source>
</evidence>
<reference evidence="10" key="2">
    <citation type="submission" date="2025-09" db="UniProtKB">
        <authorList>
            <consortium name="Ensembl"/>
        </authorList>
    </citation>
    <scope>IDENTIFICATION</scope>
</reference>
<keyword evidence="7" id="KW-0539">Nucleus</keyword>
<dbReference type="GO" id="GO:0005829">
    <property type="term" value="C:cytosol"/>
    <property type="evidence" value="ECO:0007669"/>
    <property type="project" value="Ensembl"/>
</dbReference>
<reference evidence="10" key="1">
    <citation type="submission" date="2025-08" db="UniProtKB">
        <authorList>
            <consortium name="Ensembl"/>
        </authorList>
    </citation>
    <scope>IDENTIFICATION</scope>
</reference>
<feature type="compositionally biased region" description="Basic and acidic residues" evidence="8">
    <location>
        <begin position="94"/>
        <end position="105"/>
    </location>
</feature>
<evidence type="ECO:0000259" key="9">
    <source>
        <dbReference type="Pfam" id="PF03467"/>
    </source>
</evidence>
<dbReference type="FunFam" id="3.30.70.330:FF:000067">
    <property type="entry name" value="regulator of nonsense transcripts 3A isoform X2"/>
    <property type="match status" value="1"/>
</dbReference>
<dbReference type="InterPro" id="IPR005120">
    <property type="entry name" value="UPF3_dom"/>
</dbReference>
<comment type="subcellular location">
    <subcellularLocation>
        <location evidence="2">Cytoplasm</location>
    </subcellularLocation>
    <subcellularLocation>
        <location evidence="1">Nucleus</location>
    </subcellularLocation>
</comment>
<feature type="region of interest" description="Disordered" evidence="8">
    <location>
        <begin position="271"/>
        <end position="539"/>
    </location>
</feature>
<keyword evidence="11" id="KW-1185">Reference proteome</keyword>
<dbReference type="PANTHER" id="PTHR13112:SF1">
    <property type="entry name" value="REGULATOR OF NONSENSE TRANSCRIPTS 3B"/>
    <property type="match status" value="1"/>
</dbReference>
<dbReference type="Proteomes" id="UP000472272">
    <property type="component" value="Unplaced"/>
</dbReference>
<dbReference type="GO" id="GO:0005654">
    <property type="term" value="C:nucleoplasm"/>
    <property type="evidence" value="ECO:0007669"/>
    <property type="project" value="Ensembl"/>
</dbReference>
<dbReference type="Ensembl" id="ENSPMRT00000032236.1">
    <property type="protein sequence ID" value="ENSPMRP00000030402.1"/>
    <property type="gene ID" value="ENSPMRG00000019662.1"/>
</dbReference>
<name>A0A670K6I7_PODMU</name>
<proteinExistence type="inferred from homology"/>
<evidence type="ECO:0000256" key="4">
    <source>
        <dbReference type="ARBA" id="ARBA00022490"/>
    </source>
</evidence>
<keyword evidence="5" id="KW-0694">RNA-binding</keyword>
<dbReference type="CTD" id="65109"/>
<feature type="compositionally biased region" description="Basic and acidic residues" evidence="8">
    <location>
        <begin position="271"/>
        <end position="363"/>
    </location>
</feature>
<dbReference type="GO" id="GO:0060816">
    <property type="term" value="P:random inactivation of X chromosome"/>
    <property type="evidence" value="ECO:0007669"/>
    <property type="project" value="Ensembl"/>
</dbReference>
<accession>A0A670K6I7</accession>
<feature type="compositionally biased region" description="Low complexity" evidence="8">
    <location>
        <begin position="79"/>
        <end position="93"/>
    </location>
</feature>
<feature type="compositionally biased region" description="Basic and acidic residues" evidence="8">
    <location>
        <begin position="373"/>
        <end position="461"/>
    </location>
</feature>
<dbReference type="OrthoDB" id="18087at2759"/>
<dbReference type="GO" id="GO:1905746">
    <property type="term" value="P:positive regulation of mRNA cis splicing, via spliceosome"/>
    <property type="evidence" value="ECO:0007669"/>
    <property type="project" value="Ensembl"/>
</dbReference>
<dbReference type="Gene3D" id="3.30.70.330">
    <property type="match status" value="1"/>
</dbReference>
<dbReference type="Pfam" id="PF03467">
    <property type="entry name" value="Smg4_UPF3"/>
    <property type="match status" value="1"/>
</dbReference>
<evidence type="ECO:0000256" key="1">
    <source>
        <dbReference type="ARBA" id="ARBA00004123"/>
    </source>
</evidence>
<dbReference type="InterPro" id="IPR039722">
    <property type="entry name" value="Upf3"/>
</dbReference>
<gene>
    <name evidence="10" type="primary">UPF3B</name>
</gene>
<dbReference type="GO" id="GO:0007420">
    <property type="term" value="P:brain development"/>
    <property type="evidence" value="ECO:0007669"/>
    <property type="project" value="Ensembl"/>
</dbReference>
<feature type="compositionally biased region" description="Low complexity" evidence="8">
    <location>
        <begin position="18"/>
        <end position="27"/>
    </location>
</feature>